<protein>
    <recommendedName>
        <fullName evidence="8">Oligomycin sensitivity conferral protein</fullName>
    </recommendedName>
</protein>
<evidence type="ECO:0000313" key="9">
    <source>
        <dbReference type="EMBL" id="BET00657.1"/>
    </source>
</evidence>
<dbReference type="Proteomes" id="UP001307889">
    <property type="component" value="Chromosome 12"/>
</dbReference>
<gene>
    <name evidence="9" type="ORF">NTJ_13475</name>
</gene>
<dbReference type="Gene3D" id="1.10.520.20">
    <property type="entry name" value="N-terminal domain of the delta subunit of the F1F0-ATP synthase"/>
    <property type="match status" value="1"/>
</dbReference>
<evidence type="ECO:0000256" key="8">
    <source>
        <dbReference type="ARBA" id="ARBA00033369"/>
    </source>
</evidence>
<reference evidence="9 10" key="1">
    <citation type="submission" date="2023-09" db="EMBL/GenBank/DDBJ databases">
        <title>Nesidiocoris tenuis whole genome shotgun sequence.</title>
        <authorList>
            <person name="Shibata T."/>
            <person name="Shimoda M."/>
            <person name="Kobayashi T."/>
            <person name="Uehara T."/>
        </authorList>
    </citation>
    <scope>NUCLEOTIDE SEQUENCE [LARGE SCALE GENOMIC DNA]</scope>
    <source>
        <strain evidence="9 10">Japan</strain>
    </source>
</reference>
<dbReference type="SUPFAM" id="SSF47928">
    <property type="entry name" value="N-terminal domain of the delta subunit of the F1F0-ATP synthase"/>
    <property type="match status" value="1"/>
</dbReference>
<dbReference type="InterPro" id="IPR000711">
    <property type="entry name" value="ATPase_OSCP/dsu"/>
</dbReference>
<dbReference type="HAMAP" id="MF_01416">
    <property type="entry name" value="ATP_synth_delta_bact"/>
    <property type="match status" value="1"/>
</dbReference>
<evidence type="ECO:0000256" key="6">
    <source>
        <dbReference type="ARBA" id="ARBA00023136"/>
    </source>
</evidence>
<keyword evidence="5" id="KW-0406">Ion transport</keyword>
<evidence type="ECO:0000313" key="10">
    <source>
        <dbReference type="Proteomes" id="UP001307889"/>
    </source>
</evidence>
<proteinExistence type="inferred from homology"/>
<evidence type="ECO:0000256" key="1">
    <source>
        <dbReference type="ARBA" id="ARBA00004370"/>
    </source>
</evidence>
<dbReference type="Pfam" id="PF00213">
    <property type="entry name" value="OSCP"/>
    <property type="match status" value="1"/>
</dbReference>
<dbReference type="PANTHER" id="PTHR11910">
    <property type="entry name" value="ATP SYNTHASE DELTA CHAIN"/>
    <property type="match status" value="1"/>
</dbReference>
<keyword evidence="7" id="KW-0066">ATP synthesis</keyword>
<dbReference type="EMBL" id="AP028920">
    <property type="protein sequence ID" value="BET00657.1"/>
    <property type="molecule type" value="Genomic_DNA"/>
</dbReference>
<sequence length="209" mass="22110">MASTQITSAVRSFSSSAAASQLVKPPVQVFGVEGRYASALYSAATKLKQLDAVEKDLDTMKAALKTDAKLREFVVNPSIKRSVKADAIKAVAGKIKLSAPSANLLGLLAENGRLNKLDGVVAAFSTIMAGHRGDLRCEVTTAKALDDATKTQVQTVLKAFAKKGENILVTHKVDPALIGGMIVSIGDKYVDMSVSSKIKKYTSLIQQSV</sequence>
<keyword evidence="4" id="KW-0375">Hydrogen ion transport</keyword>
<dbReference type="NCBIfam" id="TIGR01145">
    <property type="entry name" value="ATP_synt_delta"/>
    <property type="match status" value="1"/>
</dbReference>
<dbReference type="InterPro" id="IPR026015">
    <property type="entry name" value="ATP_synth_OSCP/delta_N_sf"/>
</dbReference>
<evidence type="ECO:0000256" key="2">
    <source>
        <dbReference type="ARBA" id="ARBA00007046"/>
    </source>
</evidence>
<comment type="similarity">
    <text evidence="2">Belongs to the ATPase delta chain family.</text>
</comment>
<accession>A0ABN7B8F8</accession>
<keyword evidence="6" id="KW-0472">Membrane</keyword>
<keyword evidence="10" id="KW-1185">Reference proteome</keyword>
<dbReference type="PRINTS" id="PR00125">
    <property type="entry name" value="ATPASEDELTA"/>
</dbReference>
<evidence type="ECO:0000256" key="7">
    <source>
        <dbReference type="ARBA" id="ARBA00023310"/>
    </source>
</evidence>
<comment type="subcellular location">
    <subcellularLocation>
        <location evidence="1">Membrane</location>
    </subcellularLocation>
</comment>
<organism evidence="9 10">
    <name type="scientific">Nesidiocoris tenuis</name>
    <dbReference type="NCBI Taxonomy" id="355587"/>
    <lineage>
        <taxon>Eukaryota</taxon>
        <taxon>Metazoa</taxon>
        <taxon>Ecdysozoa</taxon>
        <taxon>Arthropoda</taxon>
        <taxon>Hexapoda</taxon>
        <taxon>Insecta</taxon>
        <taxon>Pterygota</taxon>
        <taxon>Neoptera</taxon>
        <taxon>Paraneoptera</taxon>
        <taxon>Hemiptera</taxon>
        <taxon>Heteroptera</taxon>
        <taxon>Panheteroptera</taxon>
        <taxon>Cimicomorpha</taxon>
        <taxon>Miridae</taxon>
        <taxon>Dicyphina</taxon>
        <taxon>Nesidiocoris</taxon>
    </lineage>
</organism>
<evidence type="ECO:0000256" key="4">
    <source>
        <dbReference type="ARBA" id="ARBA00022781"/>
    </source>
</evidence>
<evidence type="ECO:0000256" key="5">
    <source>
        <dbReference type="ARBA" id="ARBA00023065"/>
    </source>
</evidence>
<name>A0ABN7B8F8_9HEMI</name>
<evidence type="ECO:0000256" key="3">
    <source>
        <dbReference type="ARBA" id="ARBA00022448"/>
    </source>
</evidence>
<keyword evidence="3" id="KW-0813">Transport</keyword>